<evidence type="ECO:0000259" key="10">
    <source>
        <dbReference type="PROSITE" id="PS50113"/>
    </source>
</evidence>
<feature type="transmembrane region" description="Helical" evidence="6">
    <location>
        <begin position="102"/>
        <end position="124"/>
    </location>
</feature>
<keyword evidence="6" id="KW-0472">Membrane</keyword>
<feature type="domain" description="Response regulatory" evidence="8">
    <location>
        <begin position="835"/>
        <end position="954"/>
    </location>
</feature>
<dbReference type="InterPro" id="IPR003594">
    <property type="entry name" value="HATPase_dom"/>
</dbReference>
<evidence type="ECO:0000256" key="5">
    <source>
        <dbReference type="PROSITE-ProRule" id="PRU00169"/>
    </source>
</evidence>
<dbReference type="PROSITE" id="PS50110">
    <property type="entry name" value="RESPONSE_REGULATORY"/>
    <property type="match status" value="1"/>
</dbReference>
<evidence type="ECO:0000256" key="1">
    <source>
        <dbReference type="ARBA" id="ARBA00000085"/>
    </source>
</evidence>
<dbReference type="Gene3D" id="3.30.450.40">
    <property type="match status" value="1"/>
</dbReference>
<reference evidence="11 12" key="1">
    <citation type="submission" date="2020-02" db="EMBL/GenBank/DDBJ databases">
        <authorList>
            <person name="Zheng R.K."/>
            <person name="Sun C.M."/>
        </authorList>
    </citation>
    <scope>NUCLEOTIDE SEQUENCE [LARGE SCALE GENOMIC DNA]</scope>
    <source>
        <strain evidence="12">zrk23</strain>
    </source>
</reference>
<dbReference type="SMART" id="SM00091">
    <property type="entry name" value="PAS"/>
    <property type="match status" value="1"/>
</dbReference>
<dbReference type="PROSITE" id="PS50113">
    <property type="entry name" value="PAC"/>
    <property type="match status" value="1"/>
</dbReference>
<feature type="domain" description="PAC" evidence="10">
    <location>
        <begin position="342"/>
        <end position="394"/>
    </location>
</feature>
<keyword evidence="3" id="KW-0808">Transferase</keyword>
<evidence type="ECO:0000256" key="4">
    <source>
        <dbReference type="ARBA" id="ARBA00022777"/>
    </source>
</evidence>
<dbReference type="Gene3D" id="3.40.50.2300">
    <property type="match status" value="1"/>
</dbReference>
<dbReference type="SUPFAM" id="SSF55874">
    <property type="entry name" value="ATPase domain of HSP90 chaperone/DNA topoisomerase II/histidine kinase"/>
    <property type="match status" value="1"/>
</dbReference>
<dbReference type="Pfam" id="PF13185">
    <property type="entry name" value="GAF_2"/>
    <property type="match status" value="1"/>
</dbReference>
<feature type="modified residue" description="4-aspartylphosphate" evidence="5">
    <location>
        <position position="889"/>
    </location>
</feature>
<dbReference type="SUPFAM" id="SSF55785">
    <property type="entry name" value="PYP-like sensor domain (PAS domain)"/>
    <property type="match status" value="1"/>
</dbReference>
<gene>
    <name evidence="11" type="ORF">G5C33_15390</name>
</gene>
<keyword evidence="6" id="KW-1133">Transmembrane helix</keyword>
<keyword evidence="6" id="KW-0812">Transmembrane</keyword>
<dbReference type="SUPFAM" id="SSF47384">
    <property type="entry name" value="Homodimeric domain of signal transducing histidine kinase"/>
    <property type="match status" value="1"/>
</dbReference>
<dbReference type="InterPro" id="IPR013656">
    <property type="entry name" value="PAS_4"/>
</dbReference>
<dbReference type="PANTHER" id="PTHR43065:SF42">
    <property type="entry name" value="TWO-COMPONENT SENSOR PPRA"/>
    <property type="match status" value="1"/>
</dbReference>
<dbReference type="Gene3D" id="1.10.287.130">
    <property type="match status" value="1"/>
</dbReference>
<feature type="domain" description="PAS" evidence="9">
    <location>
        <begin position="270"/>
        <end position="340"/>
    </location>
</feature>
<dbReference type="InterPro" id="IPR035965">
    <property type="entry name" value="PAS-like_dom_sf"/>
</dbReference>
<name>A0A6G6Y7W3_9SPHN</name>
<feature type="transmembrane region" description="Helical" evidence="6">
    <location>
        <begin position="43"/>
        <end position="60"/>
    </location>
</feature>
<dbReference type="KEGG" id="spzr:G5C33_15390"/>
<keyword evidence="12" id="KW-1185">Reference proteome</keyword>
<evidence type="ECO:0000259" key="7">
    <source>
        <dbReference type="PROSITE" id="PS50109"/>
    </source>
</evidence>
<keyword evidence="4" id="KW-0418">Kinase</keyword>
<dbReference type="PROSITE" id="PS50109">
    <property type="entry name" value="HIS_KIN"/>
    <property type="match status" value="1"/>
</dbReference>
<dbReference type="Pfam" id="PF02518">
    <property type="entry name" value="HATPase_c"/>
    <property type="match status" value="1"/>
</dbReference>
<feature type="domain" description="Histidine kinase" evidence="7">
    <location>
        <begin position="594"/>
        <end position="817"/>
    </location>
</feature>
<dbReference type="InterPro" id="IPR001789">
    <property type="entry name" value="Sig_transdc_resp-reg_receiver"/>
</dbReference>
<proteinExistence type="predicted"/>
<dbReference type="InterPro" id="IPR004358">
    <property type="entry name" value="Sig_transdc_His_kin-like_C"/>
</dbReference>
<dbReference type="GO" id="GO:0000155">
    <property type="term" value="F:phosphorelay sensor kinase activity"/>
    <property type="evidence" value="ECO:0007669"/>
    <property type="project" value="InterPro"/>
</dbReference>
<dbReference type="EC" id="2.7.13.3" evidence="2"/>
<feature type="transmembrane region" description="Helical" evidence="6">
    <location>
        <begin position="133"/>
        <end position="154"/>
    </location>
</feature>
<feature type="transmembrane region" description="Helical" evidence="6">
    <location>
        <begin position="234"/>
        <end position="260"/>
    </location>
</feature>
<accession>A0A6G6Y7W3</accession>
<feature type="transmembrane region" description="Helical" evidence="6">
    <location>
        <begin position="7"/>
        <end position="31"/>
    </location>
</feature>
<dbReference type="Proteomes" id="UP000501568">
    <property type="component" value="Chromosome"/>
</dbReference>
<protein>
    <recommendedName>
        <fullName evidence="2">histidine kinase</fullName>
        <ecNumber evidence="2">2.7.13.3</ecNumber>
    </recommendedName>
</protein>
<dbReference type="InterPro" id="IPR036097">
    <property type="entry name" value="HisK_dim/P_sf"/>
</dbReference>
<dbReference type="InterPro" id="IPR029016">
    <property type="entry name" value="GAF-like_dom_sf"/>
</dbReference>
<dbReference type="CDD" id="cd00130">
    <property type="entry name" value="PAS"/>
    <property type="match status" value="1"/>
</dbReference>
<dbReference type="SMART" id="SM00065">
    <property type="entry name" value="GAF"/>
    <property type="match status" value="1"/>
</dbReference>
<keyword evidence="5" id="KW-0597">Phosphoprotein</keyword>
<organism evidence="11 12">
    <name type="scientific">Stakelama tenebrarum</name>
    <dbReference type="NCBI Taxonomy" id="2711215"/>
    <lineage>
        <taxon>Bacteria</taxon>
        <taxon>Pseudomonadati</taxon>
        <taxon>Pseudomonadota</taxon>
        <taxon>Alphaproteobacteria</taxon>
        <taxon>Sphingomonadales</taxon>
        <taxon>Sphingomonadaceae</taxon>
        <taxon>Stakelama</taxon>
    </lineage>
</organism>
<feature type="transmembrane region" description="Helical" evidence="6">
    <location>
        <begin position="209"/>
        <end position="228"/>
    </location>
</feature>
<dbReference type="PRINTS" id="PR00344">
    <property type="entry name" value="BCTRLSENSOR"/>
</dbReference>
<evidence type="ECO:0000256" key="3">
    <source>
        <dbReference type="ARBA" id="ARBA00022679"/>
    </source>
</evidence>
<dbReference type="InterPro" id="IPR000014">
    <property type="entry name" value="PAS"/>
</dbReference>
<dbReference type="SUPFAM" id="SSF55781">
    <property type="entry name" value="GAF domain-like"/>
    <property type="match status" value="1"/>
</dbReference>
<dbReference type="EMBL" id="CP049109">
    <property type="protein sequence ID" value="QIG81032.1"/>
    <property type="molecule type" value="Genomic_DNA"/>
</dbReference>
<evidence type="ECO:0000259" key="8">
    <source>
        <dbReference type="PROSITE" id="PS50110"/>
    </source>
</evidence>
<dbReference type="NCBIfam" id="TIGR00229">
    <property type="entry name" value="sensory_box"/>
    <property type="match status" value="1"/>
</dbReference>
<evidence type="ECO:0000256" key="2">
    <source>
        <dbReference type="ARBA" id="ARBA00012438"/>
    </source>
</evidence>
<dbReference type="SMART" id="SM00448">
    <property type="entry name" value="REC"/>
    <property type="match status" value="1"/>
</dbReference>
<dbReference type="InterPro" id="IPR011006">
    <property type="entry name" value="CheY-like_superfamily"/>
</dbReference>
<dbReference type="InterPro" id="IPR000700">
    <property type="entry name" value="PAS-assoc_C"/>
</dbReference>
<feature type="transmembrane region" description="Helical" evidence="6">
    <location>
        <begin position="166"/>
        <end position="188"/>
    </location>
</feature>
<evidence type="ECO:0000259" key="9">
    <source>
        <dbReference type="PROSITE" id="PS50112"/>
    </source>
</evidence>
<dbReference type="AlphaFoldDB" id="A0A6G6Y7W3"/>
<dbReference type="PROSITE" id="PS50112">
    <property type="entry name" value="PAS"/>
    <property type="match status" value="1"/>
</dbReference>
<dbReference type="SMART" id="SM00387">
    <property type="entry name" value="HATPase_c"/>
    <property type="match status" value="1"/>
</dbReference>
<dbReference type="SUPFAM" id="SSF52172">
    <property type="entry name" value="CheY-like"/>
    <property type="match status" value="1"/>
</dbReference>
<dbReference type="Gene3D" id="3.30.450.20">
    <property type="entry name" value="PAS domain"/>
    <property type="match status" value="1"/>
</dbReference>
<dbReference type="PANTHER" id="PTHR43065">
    <property type="entry name" value="SENSOR HISTIDINE KINASE"/>
    <property type="match status" value="1"/>
</dbReference>
<feature type="transmembrane region" description="Helical" evidence="6">
    <location>
        <begin position="72"/>
        <end position="90"/>
    </location>
</feature>
<sequence length="958" mass="103971">MARRLALRLALGAVAIALLSIFGWLTGLTILTNGGVGGARMSLSTDFLTLLVVGAILLESRNRDRRFAGQPAARWLSLAALAAALWFLVGDALRFWSGKDPVAASGVSPGTAFCFTLLAASLALRTGSASHKLYFPLLLTALVPAFVAMIGYIYDLSALHSLSFFFDLSLPTTLTLLLLVAAAMILRGAQTPLRVAMVSGQAGRTARQLLAASVVVPVLAAALFLLLARQGVPVAIAIAANAALLVIAFGCLNLVIASLLERSERLRREREHFNNVIIENTPAVIYLKDREGRYQLVNQGLCDVTGVPREQLLGRTDAEVFPTEYADTWRETDLRAMHSEHGIREEEVAAHGGGIQYFLSFKSPYYDDSGELAGLYGVSSEITERKLAEQRLADQNARLALLDQITRTIGQRQDLSSIFQVATGAVETALPADFACILIYHADEEVLAVSHLAAHSTPLGEEMSLATGARVSIAGNRLSRCVFERELIYEPHIETLDYPLPRRLADHGFSSLVLAPIPIDNEVHSILCVARREPASFSSVDCEFLRQLGEHLGLSVAQGLLHAELRNAYDDLKHTQDAAIERERLSAIGQMASGIAHDINNAISPVAIYTQSLIERDLAMPQELRDYLAIVDGVVRDISATAARMRDFYRARDSESKRSQVDLNQLIPQVIDLTRARWRDMPQQRGIVVEMQTELAADLPCISANATELREVLTNLVFNAVDALPNGGTITLRTEVSQSESSGAPAVDLYVVDTGEGMDAETRKRCLEPFFSTKGERGTGLGLAMVFGAAKRHDAQIEIESAPGAGTRFRIRFPVTAIQKMPEKHMAKTPAQALRILLIDDDPAVLKSTLFVLELDKHKVQAEGDSRRGIATAEAAAADGRPFDVVITDLGMPHVDGDQVAKAVKAASPGTTVILLTGWGQRMDDGKQARSNIDHILAKPPQLEELREVLAQVGAPRD</sequence>
<dbReference type="Pfam" id="PF08448">
    <property type="entry name" value="PAS_4"/>
    <property type="match status" value="1"/>
</dbReference>
<dbReference type="InterPro" id="IPR005467">
    <property type="entry name" value="His_kinase_dom"/>
</dbReference>
<dbReference type="InterPro" id="IPR003018">
    <property type="entry name" value="GAF"/>
</dbReference>
<dbReference type="RefSeq" id="WP_165327959.1">
    <property type="nucleotide sequence ID" value="NZ_CP049109.1"/>
</dbReference>
<dbReference type="InterPro" id="IPR036890">
    <property type="entry name" value="HATPase_C_sf"/>
</dbReference>
<evidence type="ECO:0000313" key="12">
    <source>
        <dbReference type="Proteomes" id="UP000501568"/>
    </source>
</evidence>
<dbReference type="Gene3D" id="3.30.565.10">
    <property type="entry name" value="Histidine kinase-like ATPase, C-terminal domain"/>
    <property type="match status" value="1"/>
</dbReference>
<evidence type="ECO:0000256" key="6">
    <source>
        <dbReference type="SAM" id="Phobius"/>
    </source>
</evidence>
<evidence type="ECO:0000313" key="11">
    <source>
        <dbReference type="EMBL" id="QIG81032.1"/>
    </source>
</evidence>
<comment type="catalytic activity">
    <reaction evidence="1">
        <text>ATP + protein L-histidine = ADP + protein N-phospho-L-histidine.</text>
        <dbReference type="EC" id="2.7.13.3"/>
    </reaction>
</comment>
<dbReference type="Pfam" id="PF00072">
    <property type="entry name" value="Response_reg"/>
    <property type="match status" value="1"/>
</dbReference>